<reference evidence="3 4" key="1">
    <citation type="submission" date="2015-11" db="EMBL/GenBank/DDBJ databases">
        <title>Genomic analysis of 38 Legionella species identifies large and diverse effector repertoires.</title>
        <authorList>
            <person name="Burstein D."/>
            <person name="Amaro F."/>
            <person name="Zusman T."/>
            <person name="Lifshitz Z."/>
            <person name="Cohen O."/>
            <person name="Gilbert J.A."/>
            <person name="Pupko T."/>
            <person name="Shuman H.A."/>
            <person name="Segal G."/>
        </authorList>
    </citation>
    <scope>NUCLEOTIDE SEQUENCE [LARGE SCALE GENOMIC DNA]</scope>
    <source>
        <strain evidence="3 4">SE-32A-C8</strain>
    </source>
</reference>
<dbReference type="Proteomes" id="UP000054773">
    <property type="component" value="Unassembled WGS sequence"/>
</dbReference>
<feature type="compositionally biased region" description="Polar residues" evidence="1">
    <location>
        <begin position="117"/>
        <end position="132"/>
    </location>
</feature>
<accession>A0A0W0TT26</accession>
<keyword evidence="2" id="KW-0812">Transmembrane</keyword>
<comment type="caution">
    <text evidence="3">The sequence shown here is derived from an EMBL/GenBank/DDBJ whole genome shotgun (WGS) entry which is preliminary data.</text>
</comment>
<organism evidence="3 4">
    <name type="scientific">Legionella erythra</name>
    <dbReference type="NCBI Taxonomy" id="448"/>
    <lineage>
        <taxon>Bacteria</taxon>
        <taxon>Pseudomonadati</taxon>
        <taxon>Pseudomonadota</taxon>
        <taxon>Gammaproteobacteria</taxon>
        <taxon>Legionellales</taxon>
        <taxon>Legionellaceae</taxon>
        <taxon>Legionella</taxon>
    </lineage>
</organism>
<dbReference type="STRING" id="448.Lery_0772"/>
<feature type="transmembrane region" description="Helical" evidence="2">
    <location>
        <begin position="37"/>
        <end position="56"/>
    </location>
</feature>
<evidence type="ECO:0008006" key="5">
    <source>
        <dbReference type="Google" id="ProtNLM"/>
    </source>
</evidence>
<keyword evidence="4" id="KW-1185">Reference proteome</keyword>
<dbReference type="RefSeq" id="WP_058525941.1">
    <property type="nucleotide sequence ID" value="NZ_CAAAHY010000008.1"/>
</dbReference>
<dbReference type="PATRIC" id="fig|448.7.peg.807"/>
<keyword evidence="2" id="KW-0472">Membrane</keyword>
<evidence type="ECO:0000313" key="3">
    <source>
        <dbReference type="EMBL" id="KTC98608.1"/>
    </source>
</evidence>
<feature type="region of interest" description="Disordered" evidence="1">
    <location>
        <begin position="105"/>
        <end position="192"/>
    </location>
</feature>
<gene>
    <name evidence="3" type="ORF">Lery_0772</name>
</gene>
<dbReference type="AlphaFoldDB" id="A0A0W0TT26"/>
<evidence type="ECO:0000256" key="1">
    <source>
        <dbReference type="SAM" id="MobiDB-lite"/>
    </source>
</evidence>
<evidence type="ECO:0000256" key="2">
    <source>
        <dbReference type="SAM" id="Phobius"/>
    </source>
</evidence>
<sequence length="192" mass="20042">MLEWLKKHWKLVAAIGLALLIGAGLTALYFFAPPVAAVITGFLVANAPAIATAIAAMSPVAGAFVVGALGAAATLAFAAIWNLGVKITNALDGWINSKGKEKKEAFSPLVNDEETDSNLSSTPTQPERNPLSSLGGPKTDNPLLINLDAVPGKKEDKKEEVEPKKEVKLMTGQPPVSEDDGHNPTGLSFTSS</sequence>
<dbReference type="OrthoDB" id="9986706at2"/>
<feature type="transmembrane region" description="Helical" evidence="2">
    <location>
        <begin position="12"/>
        <end position="31"/>
    </location>
</feature>
<evidence type="ECO:0000313" key="4">
    <source>
        <dbReference type="Proteomes" id="UP000054773"/>
    </source>
</evidence>
<name>A0A0W0TT26_LEGER</name>
<dbReference type="EMBL" id="LNYA01000018">
    <property type="protein sequence ID" value="KTC98608.1"/>
    <property type="molecule type" value="Genomic_DNA"/>
</dbReference>
<proteinExistence type="predicted"/>
<feature type="compositionally biased region" description="Basic and acidic residues" evidence="1">
    <location>
        <begin position="151"/>
        <end position="168"/>
    </location>
</feature>
<protein>
    <recommendedName>
        <fullName evidence="5">Transmembrane protein</fullName>
    </recommendedName>
</protein>
<keyword evidence="2" id="KW-1133">Transmembrane helix</keyword>
<feature type="transmembrane region" description="Helical" evidence="2">
    <location>
        <begin position="63"/>
        <end position="81"/>
    </location>
</feature>